<evidence type="ECO:0008006" key="3">
    <source>
        <dbReference type="Google" id="ProtNLM"/>
    </source>
</evidence>
<gene>
    <name evidence="1" type="ORF">PLOB_00011747</name>
</gene>
<dbReference type="EMBL" id="CALNXK010000162">
    <property type="protein sequence ID" value="CAH3171212.1"/>
    <property type="molecule type" value="Genomic_DNA"/>
</dbReference>
<dbReference type="Proteomes" id="UP001159405">
    <property type="component" value="Unassembled WGS sequence"/>
</dbReference>
<evidence type="ECO:0000313" key="2">
    <source>
        <dbReference type="Proteomes" id="UP001159405"/>
    </source>
</evidence>
<keyword evidence="2" id="KW-1185">Reference proteome</keyword>
<comment type="caution">
    <text evidence="1">The sequence shown here is derived from an EMBL/GenBank/DDBJ whole genome shotgun (WGS) entry which is preliminary data.</text>
</comment>
<organism evidence="1 2">
    <name type="scientific">Porites lobata</name>
    <dbReference type="NCBI Taxonomy" id="104759"/>
    <lineage>
        <taxon>Eukaryota</taxon>
        <taxon>Metazoa</taxon>
        <taxon>Cnidaria</taxon>
        <taxon>Anthozoa</taxon>
        <taxon>Hexacorallia</taxon>
        <taxon>Scleractinia</taxon>
        <taxon>Fungiina</taxon>
        <taxon>Poritidae</taxon>
        <taxon>Porites</taxon>
    </lineage>
</organism>
<reference evidence="1 2" key="1">
    <citation type="submission" date="2022-05" db="EMBL/GenBank/DDBJ databases">
        <authorList>
            <consortium name="Genoscope - CEA"/>
            <person name="William W."/>
        </authorList>
    </citation>
    <scope>NUCLEOTIDE SEQUENCE [LARGE SCALE GENOMIC DNA]</scope>
</reference>
<sequence length="122" mass="12780">MDSCVIGKLTLNTSLPIGDTEIYYLNCATMSKCSMLKNQTCPRLESELGGTPKFDLKSCDFTCCHGDFCNAPSISPSSPAASTAEYPVGTGTTTKSLVKSSVPPASARSGVLILMALTAVNF</sequence>
<protein>
    <recommendedName>
        <fullName evidence="3">UPAR/Ly6 domain-containing protein</fullName>
    </recommendedName>
</protein>
<name>A0ABN8QW33_9CNID</name>
<accession>A0ABN8QW33</accession>
<evidence type="ECO:0000313" key="1">
    <source>
        <dbReference type="EMBL" id="CAH3171212.1"/>
    </source>
</evidence>
<proteinExistence type="predicted"/>